<dbReference type="RefSeq" id="WP_126841135.1">
    <property type="nucleotide sequence ID" value="NZ_PIQH01000002.1"/>
</dbReference>
<evidence type="ECO:0000256" key="6">
    <source>
        <dbReference type="ARBA" id="ARBA00023004"/>
    </source>
</evidence>
<accession>A0A432ZTB2</accession>
<name>A0A432ZTB2_9GAMM</name>
<dbReference type="InterPro" id="IPR044862">
    <property type="entry name" value="Pro_4_hyd_alph_FE2OG_OXY"/>
</dbReference>
<comment type="caution">
    <text evidence="8">The sequence shown here is derived from an EMBL/GenBank/DDBJ whole genome shotgun (WGS) entry which is preliminary data.</text>
</comment>
<dbReference type="GO" id="GO:0031543">
    <property type="term" value="F:peptidyl-proline dioxygenase activity"/>
    <property type="evidence" value="ECO:0007669"/>
    <property type="project" value="TreeGrafter"/>
</dbReference>
<evidence type="ECO:0000256" key="3">
    <source>
        <dbReference type="ARBA" id="ARBA00022896"/>
    </source>
</evidence>
<keyword evidence="9" id="KW-1185">Reference proteome</keyword>
<dbReference type="GO" id="GO:0008198">
    <property type="term" value="F:ferrous iron binding"/>
    <property type="evidence" value="ECO:0007669"/>
    <property type="project" value="TreeGrafter"/>
</dbReference>
<dbReference type="OrthoDB" id="9783171at2"/>
<keyword evidence="6" id="KW-0408">Iron</keyword>
<dbReference type="InterPro" id="IPR005123">
    <property type="entry name" value="Oxoglu/Fe-dep_dioxygenase_dom"/>
</dbReference>
<dbReference type="GO" id="GO:0071456">
    <property type="term" value="P:cellular response to hypoxia"/>
    <property type="evidence" value="ECO:0007669"/>
    <property type="project" value="TreeGrafter"/>
</dbReference>
<dbReference type="PROSITE" id="PS51471">
    <property type="entry name" value="FE2OG_OXY"/>
    <property type="match status" value="1"/>
</dbReference>
<dbReference type="Pfam" id="PF13640">
    <property type="entry name" value="2OG-FeII_Oxy_3"/>
    <property type="match status" value="1"/>
</dbReference>
<gene>
    <name evidence="8" type="ORF">CWI84_03240</name>
</gene>
<keyword evidence="2" id="KW-0479">Metal-binding</keyword>
<evidence type="ECO:0000256" key="2">
    <source>
        <dbReference type="ARBA" id="ARBA00022723"/>
    </source>
</evidence>
<dbReference type="Gene3D" id="2.60.120.620">
    <property type="entry name" value="q2cbj1_9rhob like domain"/>
    <property type="match status" value="1"/>
</dbReference>
<keyword evidence="4" id="KW-0223">Dioxygenase</keyword>
<keyword evidence="5" id="KW-0560">Oxidoreductase</keyword>
<sequence length="209" mass="23968">MVTAELHRHIADELANNGYAIIDDFLEHEQALGLHQYALSLADQHWHQAAIGRAEQQAINTMVRRDRILWLSPTQPIEAAYLARMNALKLALNRELFMGLFDYECHLAHYPSGAFYKKHLDAFVGRSNRVLSTVAYLNPEWHDNDGGALVIYDDRDQVLQRVTPKLGRLVIFLSTQFVHEVERSFRDRFSVTGWFRVNASVSGIVDPPR</sequence>
<evidence type="ECO:0000313" key="8">
    <source>
        <dbReference type="EMBL" id="RUO81139.1"/>
    </source>
</evidence>
<dbReference type="PANTHER" id="PTHR12907">
    <property type="entry name" value="EGL NINE HOMOLOG-RELATED"/>
    <property type="match status" value="1"/>
</dbReference>
<evidence type="ECO:0000256" key="1">
    <source>
        <dbReference type="ARBA" id="ARBA00001961"/>
    </source>
</evidence>
<dbReference type="EMBL" id="PIQH01000002">
    <property type="protein sequence ID" value="RUO81139.1"/>
    <property type="molecule type" value="Genomic_DNA"/>
</dbReference>
<comment type="cofactor">
    <cofactor evidence="1">
        <name>L-ascorbate</name>
        <dbReference type="ChEBI" id="CHEBI:38290"/>
    </cofactor>
</comment>
<dbReference type="AlphaFoldDB" id="A0A432ZTB2"/>
<proteinExistence type="predicted"/>
<dbReference type="InterPro" id="IPR051559">
    <property type="entry name" value="HIF_prolyl_hydroxylases"/>
</dbReference>
<organism evidence="8 9">
    <name type="scientific">Idiomarina tyrosinivorans</name>
    <dbReference type="NCBI Taxonomy" id="1445662"/>
    <lineage>
        <taxon>Bacteria</taxon>
        <taxon>Pseudomonadati</taxon>
        <taxon>Pseudomonadota</taxon>
        <taxon>Gammaproteobacteria</taxon>
        <taxon>Alteromonadales</taxon>
        <taxon>Idiomarinaceae</taxon>
        <taxon>Idiomarina</taxon>
    </lineage>
</organism>
<dbReference type="PANTHER" id="PTHR12907:SF26">
    <property type="entry name" value="HIF PROLYL HYDROXYLASE, ISOFORM C"/>
    <property type="match status" value="1"/>
</dbReference>
<dbReference type="InterPro" id="IPR006620">
    <property type="entry name" value="Pro_4_hyd_alph"/>
</dbReference>
<evidence type="ECO:0000256" key="5">
    <source>
        <dbReference type="ARBA" id="ARBA00023002"/>
    </source>
</evidence>
<feature type="domain" description="Fe2OG dioxygenase" evidence="7">
    <location>
        <begin position="96"/>
        <end position="197"/>
    </location>
</feature>
<reference evidence="8 9" key="1">
    <citation type="journal article" date="2011" name="Front. Microbiol.">
        <title>Genomic signatures of strain selection and enhancement in Bacillus atrophaeus var. globigii, a historical biowarfare simulant.</title>
        <authorList>
            <person name="Gibbons H.S."/>
            <person name="Broomall S.M."/>
            <person name="McNew L.A."/>
            <person name="Daligault H."/>
            <person name="Chapman C."/>
            <person name="Bruce D."/>
            <person name="Karavis M."/>
            <person name="Krepps M."/>
            <person name="McGregor P.A."/>
            <person name="Hong C."/>
            <person name="Park K.H."/>
            <person name="Akmal A."/>
            <person name="Feldman A."/>
            <person name="Lin J.S."/>
            <person name="Chang W.E."/>
            <person name="Higgs B.W."/>
            <person name="Demirev P."/>
            <person name="Lindquist J."/>
            <person name="Liem A."/>
            <person name="Fochler E."/>
            <person name="Read T.D."/>
            <person name="Tapia R."/>
            <person name="Johnson S."/>
            <person name="Bishop-Lilly K.A."/>
            <person name="Detter C."/>
            <person name="Han C."/>
            <person name="Sozhamannan S."/>
            <person name="Rosenzweig C.N."/>
            <person name="Skowronski E.W."/>
        </authorList>
    </citation>
    <scope>NUCLEOTIDE SEQUENCE [LARGE SCALE GENOMIC DNA]</scope>
    <source>
        <strain evidence="8 9">CC-PW-9</strain>
    </source>
</reference>
<protein>
    <submittedName>
        <fullName evidence="8">Proline hydroxylase</fullName>
    </submittedName>
</protein>
<dbReference type="SMART" id="SM00702">
    <property type="entry name" value="P4Hc"/>
    <property type="match status" value="1"/>
</dbReference>
<evidence type="ECO:0000259" key="7">
    <source>
        <dbReference type="PROSITE" id="PS51471"/>
    </source>
</evidence>
<dbReference type="Proteomes" id="UP000287996">
    <property type="component" value="Unassembled WGS sequence"/>
</dbReference>
<evidence type="ECO:0000256" key="4">
    <source>
        <dbReference type="ARBA" id="ARBA00022964"/>
    </source>
</evidence>
<evidence type="ECO:0000313" key="9">
    <source>
        <dbReference type="Proteomes" id="UP000287996"/>
    </source>
</evidence>
<dbReference type="GO" id="GO:0031418">
    <property type="term" value="F:L-ascorbic acid binding"/>
    <property type="evidence" value="ECO:0007669"/>
    <property type="project" value="UniProtKB-KW"/>
</dbReference>
<keyword evidence="3" id="KW-0847">Vitamin C</keyword>